<dbReference type="GO" id="GO:0031047">
    <property type="term" value="P:regulatory ncRNA-mediated gene silencing"/>
    <property type="evidence" value="ECO:0007669"/>
    <property type="project" value="UniProtKB-UniRule"/>
</dbReference>
<feature type="repeat" description="TPR" evidence="2">
    <location>
        <begin position="103"/>
        <end position="136"/>
    </location>
</feature>
<sequence length="644" mass="73001">MQRDEDSHSTSGGHSNVLEQEIGLASQAFDEFSKSNYEQSVNLLSKLLTLKGSDKKIFLNMAVAEYYKSGQTKVNQLQTSLQDIVKKIQMENSNSAADFAEHCVIYYNLAVTYYNTKQYSQAVQCFKQLESLGENMDETLLMKIIYLLVDAYLSSFKPYKAFEVIEFFESSDKLNKANKQTLIMKQYKMKCHLMMRSLDGFSKEIKHLGDATKLQSKEGIFLKSQFEMLLRRYSQSVKTLSSHQGNDTRNKYYLMCCANNIAVNYFEMKKYNLAHKYLVKAVEHKNALTELQKKNGPSSENLSNNRHYELLYNMGVTLLQCNKPLLAFDCLLGVIQSLERDSYSEKTSVINCFVGSSTHKKAILGQGVNCKNFNNSKDSSAMPMPTMGFASLCLENALLCLNSTNSNVDKSKMKKKKKEDDVMDADGSDVDYLPDDLAAESIGSNELFIAMAPSSPVKINEINNLRCSILTLKCYIALHHKNYLIALRVSNLLLQQPNLSGIHRYLALMYKAEALVGLDRLPESTDLMLTDISDINIFSSSDAAYIQRRDDENINKCEQNTEKLQNVNWFPHTKEGAQCIMHYNVAVVSVINGDLVKARTFLQKSLQHLKQPYPTQVYYLMIYLEVAEAKGKSKDPPNIRSIVA</sequence>
<dbReference type="GO" id="GO:0030014">
    <property type="term" value="C:CCR4-NOT complex"/>
    <property type="evidence" value="ECO:0000318"/>
    <property type="project" value="GO_Central"/>
</dbReference>
<gene>
    <name evidence="5" type="primary">20210977</name>
    <name evidence="4" type="ORF">HELRODRAFT_188650</name>
</gene>
<keyword evidence="2" id="KW-0802">TPR repeat</keyword>
<keyword evidence="3" id="KW-0539">Nucleus</keyword>
<reference evidence="5" key="3">
    <citation type="submission" date="2015-06" db="UniProtKB">
        <authorList>
            <consortium name="EnsemblMetazoa"/>
        </authorList>
    </citation>
    <scope>IDENTIFICATION</scope>
</reference>
<proteinExistence type="inferred from homology"/>
<dbReference type="FunFam" id="1.25.40.10:FF:003717">
    <property type="entry name" value="Uncharacterized protein"/>
    <property type="match status" value="1"/>
</dbReference>
<keyword evidence="3" id="KW-0810">Translation regulation</keyword>
<accession>T1FQ80</accession>
<evidence type="ECO:0000313" key="5">
    <source>
        <dbReference type="EnsemblMetazoa" id="HelroP188650"/>
    </source>
</evidence>
<organism evidence="5 6">
    <name type="scientific">Helobdella robusta</name>
    <name type="common">Californian leech</name>
    <dbReference type="NCBI Taxonomy" id="6412"/>
    <lineage>
        <taxon>Eukaryota</taxon>
        <taxon>Metazoa</taxon>
        <taxon>Spiralia</taxon>
        <taxon>Lophotrochozoa</taxon>
        <taxon>Annelida</taxon>
        <taxon>Clitellata</taxon>
        <taxon>Hirudinea</taxon>
        <taxon>Rhynchobdellida</taxon>
        <taxon>Glossiphoniidae</taxon>
        <taxon>Helobdella</taxon>
    </lineage>
</organism>
<dbReference type="PROSITE" id="PS50005">
    <property type="entry name" value="TPR"/>
    <property type="match status" value="1"/>
</dbReference>
<keyword evidence="6" id="KW-1185">Reference proteome</keyword>
<dbReference type="eggNOG" id="KOG2471">
    <property type="taxonomic scope" value="Eukaryota"/>
</dbReference>
<dbReference type="InterPro" id="IPR039740">
    <property type="entry name" value="CNOT10"/>
</dbReference>
<dbReference type="CTD" id="20210977"/>
<dbReference type="KEGG" id="hro:HELRODRAFT_188650"/>
<keyword evidence="3" id="KW-0943">RNA-mediated gene silencing</keyword>
<evidence type="ECO:0000313" key="6">
    <source>
        <dbReference type="Proteomes" id="UP000015101"/>
    </source>
</evidence>
<evidence type="ECO:0000313" key="4">
    <source>
        <dbReference type="EMBL" id="ESO02285.1"/>
    </source>
</evidence>
<keyword evidence="3" id="KW-0804">Transcription</keyword>
<dbReference type="EMBL" id="KB096742">
    <property type="protein sequence ID" value="ESO02285.1"/>
    <property type="molecule type" value="Genomic_DNA"/>
</dbReference>
<dbReference type="GO" id="GO:0005737">
    <property type="term" value="C:cytoplasm"/>
    <property type="evidence" value="ECO:0007669"/>
    <property type="project" value="UniProtKB-SubCell"/>
</dbReference>
<keyword evidence="3" id="KW-0805">Transcription regulation</keyword>
<dbReference type="GO" id="GO:0006402">
    <property type="term" value="P:mRNA catabolic process"/>
    <property type="evidence" value="ECO:0000318"/>
    <property type="project" value="GO_Central"/>
</dbReference>
<dbReference type="GeneID" id="20210977"/>
<dbReference type="GO" id="GO:0017148">
    <property type="term" value="P:negative regulation of translation"/>
    <property type="evidence" value="ECO:0000318"/>
    <property type="project" value="GO_Central"/>
</dbReference>
<comment type="similarity">
    <text evidence="1 3">Belongs to the CNOT10 family.</text>
</comment>
<evidence type="ECO:0000256" key="2">
    <source>
        <dbReference type="PROSITE-ProRule" id="PRU00339"/>
    </source>
</evidence>
<comment type="function">
    <text evidence="3">Component of the CCR4-NOT complex which is one of the major cellular mRNA deadenylases and is linked to various cellular processes including bulk mRNA degradation, miRNA-mediated repression, translational repression during translational initiation and general transcription regulation.</text>
</comment>
<protein>
    <recommendedName>
        <fullName evidence="3">CCR4-NOT transcription complex subunit 10</fullName>
    </recommendedName>
</protein>
<keyword evidence="3" id="KW-0963">Cytoplasm</keyword>
<dbReference type="RefSeq" id="XP_009019693.1">
    <property type="nucleotide sequence ID" value="XM_009021445.1"/>
</dbReference>
<dbReference type="STRING" id="6412.T1FQ80"/>
<dbReference type="PANTHER" id="PTHR12979:SF5">
    <property type="entry name" value="CCR4-NOT TRANSCRIPTION COMPLEX SUBUNIT 10"/>
    <property type="match status" value="1"/>
</dbReference>
<dbReference type="InterPro" id="IPR011990">
    <property type="entry name" value="TPR-like_helical_dom_sf"/>
</dbReference>
<dbReference type="HOGENOM" id="CLU_013100_0_0_1"/>
<dbReference type="EnsemblMetazoa" id="HelroT188650">
    <property type="protein sequence ID" value="HelroP188650"/>
    <property type="gene ID" value="HelroG188650"/>
</dbReference>
<dbReference type="Gene3D" id="1.25.40.10">
    <property type="entry name" value="Tetratricopeptide repeat domain"/>
    <property type="match status" value="1"/>
</dbReference>
<dbReference type="AlphaFoldDB" id="T1FQ80"/>
<reference evidence="4 6" key="2">
    <citation type="journal article" date="2013" name="Nature">
        <title>Insights into bilaterian evolution from three spiralian genomes.</title>
        <authorList>
            <person name="Simakov O."/>
            <person name="Marletaz F."/>
            <person name="Cho S.J."/>
            <person name="Edsinger-Gonzales E."/>
            <person name="Havlak P."/>
            <person name="Hellsten U."/>
            <person name="Kuo D.H."/>
            <person name="Larsson T."/>
            <person name="Lv J."/>
            <person name="Arendt D."/>
            <person name="Savage R."/>
            <person name="Osoegawa K."/>
            <person name="de Jong P."/>
            <person name="Grimwood J."/>
            <person name="Chapman J.A."/>
            <person name="Shapiro H."/>
            <person name="Aerts A."/>
            <person name="Otillar R.P."/>
            <person name="Terry A.Y."/>
            <person name="Boore J.L."/>
            <person name="Grigoriev I.V."/>
            <person name="Lindberg D.R."/>
            <person name="Seaver E.C."/>
            <person name="Weisblat D.A."/>
            <person name="Putnam N.H."/>
            <person name="Rokhsar D.S."/>
        </authorList>
    </citation>
    <scope>NUCLEOTIDE SEQUENCE</scope>
</reference>
<dbReference type="SMART" id="SM00028">
    <property type="entry name" value="TPR"/>
    <property type="match status" value="4"/>
</dbReference>
<dbReference type="SUPFAM" id="SSF48452">
    <property type="entry name" value="TPR-like"/>
    <property type="match status" value="1"/>
</dbReference>
<dbReference type="FunCoup" id="T1FQ80">
    <property type="interactions" value="632"/>
</dbReference>
<evidence type="ECO:0000256" key="1">
    <source>
        <dbReference type="ARBA" id="ARBA00010080"/>
    </source>
</evidence>
<dbReference type="Pfam" id="PF13181">
    <property type="entry name" value="TPR_8"/>
    <property type="match status" value="1"/>
</dbReference>
<dbReference type="GO" id="GO:0005634">
    <property type="term" value="C:nucleus"/>
    <property type="evidence" value="ECO:0007669"/>
    <property type="project" value="UniProtKB-SubCell"/>
</dbReference>
<dbReference type="PANTHER" id="PTHR12979">
    <property type="entry name" value="CCR4-NOT TRANSCRIPTION COMPLEX SUBUNIT 10"/>
    <property type="match status" value="1"/>
</dbReference>
<dbReference type="OMA" id="PECSRMY"/>
<name>T1FQ80_HELRO</name>
<dbReference type="InterPro" id="IPR019734">
    <property type="entry name" value="TPR_rpt"/>
</dbReference>
<reference evidence="6" key="1">
    <citation type="submission" date="2012-12" db="EMBL/GenBank/DDBJ databases">
        <authorList>
            <person name="Hellsten U."/>
            <person name="Grimwood J."/>
            <person name="Chapman J.A."/>
            <person name="Shapiro H."/>
            <person name="Aerts A."/>
            <person name="Otillar R.P."/>
            <person name="Terry A.Y."/>
            <person name="Boore J.L."/>
            <person name="Simakov O."/>
            <person name="Marletaz F."/>
            <person name="Cho S.-J."/>
            <person name="Edsinger-Gonzales E."/>
            <person name="Havlak P."/>
            <person name="Kuo D.-H."/>
            <person name="Larsson T."/>
            <person name="Lv J."/>
            <person name="Arendt D."/>
            <person name="Savage R."/>
            <person name="Osoegawa K."/>
            <person name="de Jong P."/>
            <person name="Lindberg D.R."/>
            <person name="Seaver E.C."/>
            <person name="Weisblat D.A."/>
            <person name="Putnam N.H."/>
            <person name="Grigoriev I.V."/>
            <person name="Rokhsar D.S."/>
        </authorList>
    </citation>
    <scope>NUCLEOTIDE SEQUENCE</scope>
</reference>
<dbReference type="Proteomes" id="UP000015101">
    <property type="component" value="Unassembled WGS sequence"/>
</dbReference>
<comment type="subcellular location">
    <subcellularLocation>
        <location evidence="3">Cytoplasm</location>
    </subcellularLocation>
    <subcellularLocation>
        <location evidence="3">Nucleus</location>
    </subcellularLocation>
</comment>
<dbReference type="InParanoid" id="T1FQ80"/>
<dbReference type="EMBL" id="AMQM01000833">
    <property type="status" value="NOT_ANNOTATED_CDS"/>
    <property type="molecule type" value="Genomic_DNA"/>
</dbReference>
<dbReference type="OrthoDB" id="25157at2759"/>
<evidence type="ECO:0000256" key="3">
    <source>
        <dbReference type="RuleBase" id="RU367083"/>
    </source>
</evidence>